<sequence>MPPCHLALLLSIAAAEFYEPCTPAQALQALHRVRSLDAGSEAFNSFCQTCGQKSPSAGQNSTAVCCGCFAGFLSLEGRVRDELTILKVRHQADVKKLQNLSLALQLYHVKLRSGPGLATARAALRQKFIDIQRRVSFTAEIGVRLADERRVDSLTDHTARLMSETFFYFKEQQTMPIYEMLTQNHNTCLLDIFAGRCEKRNLPIFEKFPAVQGPPQEGFMLDFLGVSMPIEAICREKQLVLLAPGRTILCKYFHAGMPLPRVWPVLDEEYLEWADSLTTAVDAARAGRPFRMAELGSGPYGIWAMRAAKAFTMLAAADRPCELLLVEPELGDGSMLRTHTAMNLPMGRCKFVVHRDPLSTSDQVKALLGSGDLWDLVDIDAQGAEEFILSGLLAWLSTRVRRLHVSTHSRQIHWQLVNELRRDGWQATLRSSLGLVPQDPMLFTGTLRHNLDPFKVYTDGRIRKAVNLAHLESFVNTLPLGLDHVVSDEGGNLSFGQRQLLCLARMVLRQPALLLLDEATSAIDPATQESVQDTINHAFPGSTMLAVAHRLETIMEFDQVVVLDSGKVAEEGAVKEVAARPDGIFKRMLDAKEKW</sequence>
<dbReference type="GO" id="GO:0015421">
    <property type="term" value="F:ABC-type oligopeptide transporter activity"/>
    <property type="evidence" value="ECO:0007669"/>
    <property type="project" value="TreeGrafter"/>
</dbReference>
<dbReference type="PROSITE" id="PS00211">
    <property type="entry name" value="ABC_TRANSPORTER_1"/>
    <property type="match status" value="1"/>
</dbReference>
<dbReference type="InterPro" id="IPR003439">
    <property type="entry name" value="ABC_transporter-like_ATP-bd"/>
</dbReference>
<dbReference type="InterPro" id="IPR039421">
    <property type="entry name" value="Type_1_exporter"/>
</dbReference>
<keyword evidence="1" id="KW-0732">Signal</keyword>
<dbReference type="Proteomes" id="UP000186817">
    <property type="component" value="Unassembled WGS sequence"/>
</dbReference>
<reference evidence="3 4" key="1">
    <citation type="submission" date="2016-02" db="EMBL/GenBank/DDBJ databases">
        <title>Genome analysis of coral dinoflagellate symbionts highlights evolutionary adaptations to a symbiotic lifestyle.</title>
        <authorList>
            <person name="Aranda M."/>
            <person name="Li Y."/>
            <person name="Liew Y.J."/>
            <person name="Baumgarten S."/>
            <person name="Simakov O."/>
            <person name="Wilson M."/>
            <person name="Piel J."/>
            <person name="Ashoor H."/>
            <person name="Bougouffa S."/>
            <person name="Bajic V.B."/>
            <person name="Ryu T."/>
            <person name="Ravasi T."/>
            <person name="Bayer T."/>
            <person name="Micklem G."/>
            <person name="Kim H."/>
            <person name="Bhak J."/>
            <person name="Lajeunesse T.C."/>
            <person name="Voolstra C.R."/>
        </authorList>
    </citation>
    <scope>NUCLEOTIDE SEQUENCE [LARGE SCALE GENOMIC DNA]</scope>
    <source>
        <strain evidence="3 4">CCMP2467</strain>
    </source>
</reference>
<evidence type="ECO:0000313" key="4">
    <source>
        <dbReference type="Proteomes" id="UP000186817"/>
    </source>
</evidence>
<dbReference type="SUPFAM" id="SSF52540">
    <property type="entry name" value="P-loop containing nucleoside triphosphate hydrolases"/>
    <property type="match status" value="1"/>
</dbReference>
<dbReference type="PANTHER" id="PTHR43394">
    <property type="entry name" value="ATP-DEPENDENT PERMEASE MDL1, MITOCHONDRIAL"/>
    <property type="match status" value="1"/>
</dbReference>
<name>A0A1Q9E5R0_SYMMI</name>
<feature type="chain" id="PRO_5011960472" evidence="1">
    <location>
        <begin position="16"/>
        <end position="595"/>
    </location>
</feature>
<dbReference type="Pfam" id="PF00005">
    <property type="entry name" value="ABC_tran"/>
    <property type="match status" value="1"/>
</dbReference>
<dbReference type="InterPro" id="IPR017871">
    <property type="entry name" value="ABC_transporter-like_CS"/>
</dbReference>
<dbReference type="InterPro" id="IPR027417">
    <property type="entry name" value="P-loop_NTPase"/>
</dbReference>
<organism evidence="3 4">
    <name type="scientific">Symbiodinium microadriaticum</name>
    <name type="common">Dinoflagellate</name>
    <name type="synonym">Zooxanthella microadriatica</name>
    <dbReference type="NCBI Taxonomy" id="2951"/>
    <lineage>
        <taxon>Eukaryota</taxon>
        <taxon>Sar</taxon>
        <taxon>Alveolata</taxon>
        <taxon>Dinophyceae</taxon>
        <taxon>Suessiales</taxon>
        <taxon>Symbiodiniaceae</taxon>
        <taxon>Symbiodinium</taxon>
    </lineage>
</organism>
<dbReference type="OrthoDB" id="439626at2759"/>
<dbReference type="GO" id="GO:0005524">
    <property type="term" value="F:ATP binding"/>
    <property type="evidence" value="ECO:0007669"/>
    <property type="project" value="InterPro"/>
</dbReference>
<feature type="domain" description="ABC transporter" evidence="2">
    <location>
        <begin position="336"/>
        <end position="590"/>
    </location>
</feature>
<dbReference type="PANTHER" id="PTHR43394:SF1">
    <property type="entry name" value="ATP-BINDING CASSETTE SUB-FAMILY B MEMBER 10, MITOCHONDRIAL"/>
    <property type="match status" value="1"/>
</dbReference>
<feature type="signal peptide" evidence="1">
    <location>
        <begin position="1"/>
        <end position="15"/>
    </location>
</feature>
<keyword evidence="4" id="KW-1185">Reference proteome</keyword>
<dbReference type="GO" id="GO:0016887">
    <property type="term" value="F:ATP hydrolysis activity"/>
    <property type="evidence" value="ECO:0007669"/>
    <property type="project" value="InterPro"/>
</dbReference>
<accession>A0A1Q9E5R0</accession>
<evidence type="ECO:0000313" key="3">
    <source>
        <dbReference type="EMBL" id="OLQ02764.1"/>
    </source>
</evidence>
<dbReference type="PROSITE" id="PS50893">
    <property type="entry name" value="ABC_TRANSPORTER_2"/>
    <property type="match status" value="1"/>
</dbReference>
<dbReference type="Gene3D" id="3.40.50.300">
    <property type="entry name" value="P-loop containing nucleotide triphosphate hydrolases"/>
    <property type="match status" value="1"/>
</dbReference>
<proteinExistence type="predicted"/>
<evidence type="ECO:0000259" key="2">
    <source>
        <dbReference type="PROSITE" id="PS50893"/>
    </source>
</evidence>
<protein>
    <submittedName>
        <fullName evidence="3">Canalicular multispecific organic anion transporter 1</fullName>
    </submittedName>
</protein>
<comment type="caution">
    <text evidence="3">The sequence shown here is derived from an EMBL/GenBank/DDBJ whole genome shotgun (WGS) entry which is preliminary data.</text>
</comment>
<evidence type="ECO:0000256" key="1">
    <source>
        <dbReference type="SAM" id="SignalP"/>
    </source>
</evidence>
<gene>
    <name evidence="3" type="primary">ABCC2</name>
    <name evidence="3" type="ORF">AK812_SmicGene14355</name>
</gene>
<dbReference type="EMBL" id="LSRX01000255">
    <property type="protein sequence ID" value="OLQ02764.1"/>
    <property type="molecule type" value="Genomic_DNA"/>
</dbReference>
<dbReference type="AlphaFoldDB" id="A0A1Q9E5R0"/>